<dbReference type="Proteomes" id="UP000253529">
    <property type="component" value="Unassembled WGS sequence"/>
</dbReference>
<comment type="caution">
    <text evidence="1">The sequence shown here is derived from an EMBL/GenBank/DDBJ whole genome shotgun (WGS) entry which is preliminary data.</text>
</comment>
<dbReference type="Pfam" id="PF08665">
    <property type="entry name" value="PglZ"/>
    <property type="match status" value="1"/>
</dbReference>
<keyword evidence="2" id="KW-1185">Reference proteome</keyword>
<evidence type="ECO:0000313" key="1">
    <source>
        <dbReference type="EMBL" id="RBP18151.1"/>
    </source>
</evidence>
<organism evidence="1 2">
    <name type="scientific">Roseiarcus fermentans</name>
    <dbReference type="NCBI Taxonomy" id="1473586"/>
    <lineage>
        <taxon>Bacteria</taxon>
        <taxon>Pseudomonadati</taxon>
        <taxon>Pseudomonadota</taxon>
        <taxon>Alphaproteobacteria</taxon>
        <taxon>Hyphomicrobiales</taxon>
        <taxon>Roseiarcaceae</taxon>
        <taxon>Roseiarcus</taxon>
    </lineage>
</organism>
<sequence>MHPLHDTIARQISDRLKDRRMVVMYDPRRELPAFFDEACGGDGGVVLMRTGMFGARRAAVCSFQGSFLEVRTAVEPLTGGEEVADVVIYMPGVTRDEKTSLLLEIEKAGDCYLPPALRQIARNVLRKRFTDVAIDEMLGSDKLTYADLARMTEDTGGPDGASLLKSIFRDADTRAIIAGWLGDEANDGDIDQKGAGGELRRALQARLGLDIAEGMPLAKMRAVTARFVLGNAFRLGLKCPAPASISTLAAPASKEQEAAIHHIAAKMREPSRAAAYEILAEQAQSELGLSESSVSGGALGPIDIFRFEERAAAAKIFDLIAADRTDEAAALLEVRSQSFWADRLTQRKAVWEACRLMVAMGRQADAVLATVAKANGKPEQWVERYVATGAEGWHRFDHAQRRLETLLAAIEDEEVSEAAVARCRSKYDEVARRQAEGFAKVYENAGWSIAGALPQHRIWAEIVAALPKPFALVAVDAMRYEIGVELADRLARMGEVRLRAAIAALPSITPIGMAAILPGAAASFSIADKNGKLGALIGDAFLPDLASRQKYLQAQVPGIVDLTLDDVLTWTKATQKRLAGAQIVFVRSTEIDAAGENTENRYARRIMEGTVGDVARCLSKLAGAGIENAVVTADHGHLYFAAEREEAMRISSPGGDQIELHRRCWIGRGGATPPGTVRVPGAKLGYVTDLDVVVPKSVAVFKAGGDLAYHHGGASLQELVIPVITVRMKLTAASKEKKGLVVKFAGEAVTNRIFSIEIALGSAADLFAQPRRVRPVATVGNRQVAVAKMTMAGPVEDGEVLIGPKDPVAVGLILTDDTIPALRIQVFDAETDAVLYESPQDVPVRVIK</sequence>
<protein>
    <submittedName>
        <fullName evidence="1">PglZ domain-containing protein</fullName>
    </submittedName>
</protein>
<proteinExistence type="predicted"/>
<dbReference type="EMBL" id="QNRK01000001">
    <property type="protein sequence ID" value="RBP18151.1"/>
    <property type="molecule type" value="Genomic_DNA"/>
</dbReference>
<gene>
    <name evidence="1" type="ORF">DFR50_10195</name>
</gene>
<name>A0A366FUF6_9HYPH</name>
<accession>A0A366FUF6</accession>
<dbReference type="AlphaFoldDB" id="A0A366FUF6"/>
<evidence type="ECO:0000313" key="2">
    <source>
        <dbReference type="Proteomes" id="UP000253529"/>
    </source>
</evidence>
<reference evidence="1 2" key="1">
    <citation type="submission" date="2018-06" db="EMBL/GenBank/DDBJ databases">
        <title>Genomic Encyclopedia of Type Strains, Phase IV (KMG-IV): sequencing the most valuable type-strain genomes for metagenomic binning, comparative biology and taxonomic classification.</title>
        <authorList>
            <person name="Goeker M."/>
        </authorList>
    </citation>
    <scope>NUCLEOTIDE SEQUENCE [LARGE SCALE GENOMIC DNA]</scope>
    <source>
        <strain evidence="1 2">DSM 24875</strain>
    </source>
</reference>